<dbReference type="PANTHER" id="PTHR30337:SF7">
    <property type="entry name" value="PHOSPHOESTERASE"/>
    <property type="match status" value="1"/>
</dbReference>
<evidence type="ECO:0000259" key="2">
    <source>
        <dbReference type="Pfam" id="PF00149"/>
    </source>
</evidence>
<evidence type="ECO:0000313" key="3">
    <source>
        <dbReference type="EMBL" id="MBM7715083.1"/>
    </source>
</evidence>
<evidence type="ECO:0000256" key="1">
    <source>
        <dbReference type="ARBA" id="ARBA00022801"/>
    </source>
</evidence>
<dbReference type="Proteomes" id="UP000823485">
    <property type="component" value="Unassembled WGS sequence"/>
</dbReference>
<keyword evidence="3" id="KW-0269">Exonuclease</keyword>
<keyword evidence="4" id="KW-1185">Reference proteome</keyword>
<dbReference type="Gene3D" id="3.60.21.10">
    <property type="match status" value="1"/>
</dbReference>
<dbReference type="CDD" id="cd00840">
    <property type="entry name" value="MPP_Mre11_N"/>
    <property type="match status" value="1"/>
</dbReference>
<dbReference type="InterPro" id="IPR004843">
    <property type="entry name" value="Calcineurin-like_PHP"/>
</dbReference>
<dbReference type="Pfam" id="PF00149">
    <property type="entry name" value="Metallophos"/>
    <property type="match status" value="1"/>
</dbReference>
<keyword evidence="3" id="KW-0540">Nuclease</keyword>
<dbReference type="InterPro" id="IPR041796">
    <property type="entry name" value="Mre11_N"/>
</dbReference>
<dbReference type="InterPro" id="IPR029052">
    <property type="entry name" value="Metallo-depent_PP-like"/>
</dbReference>
<dbReference type="RefSeq" id="WP_205179244.1">
    <property type="nucleotide sequence ID" value="NZ_JAFBFH010000012.1"/>
</dbReference>
<protein>
    <submittedName>
        <fullName evidence="3">DNA repair exonuclease SbcCD nuclease subunit</fullName>
    </submittedName>
</protein>
<feature type="domain" description="Calcineurin-like phosphoesterase" evidence="2">
    <location>
        <begin position="4"/>
        <end position="202"/>
    </location>
</feature>
<dbReference type="InterPro" id="IPR050535">
    <property type="entry name" value="DNA_Repair-Maintenance_Comp"/>
</dbReference>
<reference evidence="3 4" key="1">
    <citation type="submission" date="2021-01" db="EMBL/GenBank/DDBJ databases">
        <title>Genomic Encyclopedia of Type Strains, Phase IV (KMG-IV): sequencing the most valuable type-strain genomes for metagenomic binning, comparative biology and taxonomic classification.</title>
        <authorList>
            <person name="Goeker M."/>
        </authorList>
    </citation>
    <scope>NUCLEOTIDE SEQUENCE [LARGE SCALE GENOMIC DNA]</scope>
    <source>
        <strain evidence="3 4">DSM 105453</strain>
    </source>
</reference>
<sequence length="409" mass="46858">MKEIRFIHTADLHLDSPFRGLGHLPKPLVQRLRESTFTAFQNVIDAAIEKKVDFVLICGDLYDGEDRSIKAQARLRKQLQRLEESGISVFMIHGNHDHLDGGWISLDMPGNVRIFSEKVESVKWIGKNGVSAYVYGFSYPKRHVYSRKIAEYKRVEGVDFHIAMLHGSEEGQGGTHQPYAPFSVDELLKKTMDYWALGHIHQKQILHSNPYIVYPGNIQGRHQKEYGEKGCYFVVLKEAGETEVEFIETADIRWESIDIHIREGMDLTQLFNECIKEMESLRSNKAEGVLCSLTLHQADLLLDNVLRTIENEEFLEMLQDNADFEGAFVWPYKIHATMLHSSSVIDEKLADTIESIVLELKSDGLDEAIADLYSHTYGSRYLDAFTEQELDEILYSAQKLVIDSISRMK</sequence>
<gene>
    <name evidence="3" type="ORF">JOC94_002055</name>
</gene>
<dbReference type="PANTHER" id="PTHR30337">
    <property type="entry name" value="COMPONENT OF ATP-DEPENDENT DSDNA EXONUCLEASE"/>
    <property type="match status" value="1"/>
</dbReference>
<proteinExistence type="predicted"/>
<name>A0ABS2R617_9BACI</name>
<dbReference type="EMBL" id="JAFBFH010000012">
    <property type="protein sequence ID" value="MBM7715083.1"/>
    <property type="molecule type" value="Genomic_DNA"/>
</dbReference>
<dbReference type="PIRSF" id="PIRSF033091">
    <property type="entry name" value="Pesterase_YhaO"/>
    <property type="match status" value="1"/>
</dbReference>
<comment type="caution">
    <text evidence="3">The sequence shown here is derived from an EMBL/GenBank/DDBJ whole genome shotgun (WGS) entry which is preliminary data.</text>
</comment>
<evidence type="ECO:0000313" key="4">
    <source>
        <dbReference type="Proteomes" id="UP000823485"/>
    </source>
</evidence>
<dbReference type="SUPFAM" id="SSF56300">
    <property type="entry name" value="Metallo-dependent phosphatases"/>
    <property type="match status" value="1"/>
</dbReference>
<accession>A0ABS2R617</accession>
<organism evidence="3 4">
    <name type="scientific">Siminovitchia thermophila</name>
    <dbReference type="NCBI Taxonomy" id="1245522"/>
    <lineage>
        <taxon>Bacteria</taxon>
        <taxon>Bacillati</taxon>
        <taxon>Bacillota</taxon>
        <taxon>Bacilli</taxon>
        <taxon>Bacillales</taxon>
        <taxon>Bacillaceae</taxon>
        <taxon>Siminovitchia</taxon>
    </lineage>
</organism>
<dbReference type="InterPro" id="IPR014576">
    <property type="entry name" value="Pesterase_YhaO"/>
</dbReference>
<keyword evidence="1" id="KW-0378">Hydrolase</keyword>
<dbReference type="GO" id="GO:0004527">
    <property type="term" value="F:exonuclease activity"/>
    <property type="evidence" value="ECO:0007669"/>
    <property type="project" value="UniProtKB-KW"/>
</dbReference>